<keyword evidence="4" id="KW-1185">Reference proteome</keyword>
<dbReference type="OrthoDB" id="9036126at2"/>
<dbReference type="EMBL" id="SORE01000011">
    <property type="protein sequence ID" value="TDY48279.1"/>
    <property type="molecule type" value="Genomic_DNA"/>
</dbReference>
<evidence type="ECO:0000256" key="1">
    <source>
        <dbReference type="SAM" id="Coils"/>
    </source>
</evidence>
<name>A0A4V3HEL4_9BURK</name>
<feature type="coiled-coil region" evidence="1">
    <location>
        <begin position="240"/>
        <end position="365"/>
    </location>
</feature>
<keyword evidence="1" id="KW-0175">Coiled coil</keyword>
<comment type="caution">
    <text evidence="3">The sequence shown here is derived from an EMBL/GenBank/DDBJ whole genome shotgun (WGS) entry which is preliminary data.</text>
</comment>
<evidence type="ECO:0000256" key="2">
    <source>
        <dbReference type="SAM" id="MobiDB-lite"/>
    </source>
</evidence>
<dbReference type="Proteomes" id="UP000295509">
    <property type="component" value="Unassembled WGS sequence"/>
</dbReference>
<evidence type="ECO:0008006" key="5">
    <source>
        <dbReference type="Google" id="ProtNLM"/>
    </source>
</evidence>
<dbReference type="AlphaFoldDB" id="A0A4V3HEL4"/>
<sequence length="431" mass="48307">MSNKNPKKDPADSGDDFDPTRRDDDDGAPAGKSDGNGALVPREESTPQMFAAFIPSGPQLSIAAHETFSKDLPEDIIRTIVHESEEITHSYRRIMEEHMRIGGSVIRIMARVQNHMTSIQGDTRNVRDRAAKLVYDYVEKVFRRKRTTIKLYMYCYSKFANNAEAIQILGYSDMTLLVSPETGDDVIDMVMEARKAKPDMTKLDMKKLVDGFRKAQEQLTEKDTRIEAVSVELENVVGQLDQSQLENKRLMAAYDQLKEDLARNRESAQSTRVSLGEVGQQVTALQHQLANTERELEARTRELRDAATKVQTKEVQVPTVPKGFTDLQEAIEASLAQLKELNAQLEDKQKELSALQEQHAAETAAVEEGQALEKMFNALVQKFGAFVQDYHTTQLHVSANGLPARFTSLLQALSDLVGKFHSELQTAIRAA</sequence>
<dbReference type="RefSeq" id="WP_134192897.1">
    <property type="nucleotide sequence ID" value="NZ_JBHLUW010000061.1"/>
</dbReference>
<protein>
    <recommendedName>
        <fullName evidence="5">Chromosome partition protein Smc</fullName>
    </recommendedName>
</protein>
<feature type="compositionally biased region" description="Basic and acidic residues" evidence="2">
    <location>
        <begin position="1"/>
        <end position="11"/>
    </location>
</feature>
<accession>A0A4V3HEL4</accession>
<evidence type="ECO:0000313" key="4">
    <source>
        <dbReference type="Proteomes" id="UP000295509"/>
    </source>
</evidence>
<reference evidence="3 4" key="1">
    <citation type="submission" date="2019-03" db="EMBL/GenBank/DDBJ databases">
        <title>Genomic Encyclopedia of Type Strains, Phase III (KMG-III): the genomes of soil and plant-associated and newly described type strains.</title>
        <authorList>
            <person name="Whitman W."/>
        </authorList>
    </citation>
    <scope>NUCLEOTIDE SEQUENCE [LARGE SCALE GENOMIC DNA]</scope>
    <source>
        <strain evidence="3 4">LMG 29544</strain>
    </source>
</reference>
<feature type="region of interest" description="Disordered" evidence="2">
    <location>
        <begin position="1"/>
        <end position="41"/>
    </location>
</feature>
<gene>
    <name evidence="3" type="ORF">BX592_111214</name>
</gene>
<proteinExistence type="predicted"/>
<dbReference type="Gene3D" id="1.10.287.1490">
    <property type="match status" value="1"/>
</dbReference>
<organism evidence="3 4">
    <name type="scientific">Paraburkholderia rhizosphaerae</name>
    <dbReference type="NCBI Taxonomy" id="480658"/>
    <lineage>
        <taxon>Bacteria</taxon>
        <taxon>Pseudomonadati</taxon>
        <taxon>Pseudomonadota</taxon>
        <taxon>Betaproteobacteria</taxon>
        <taxon>Burkholderiales</taxon>
        <taxon>Burkholderiaceae</taxon>
        <taxon>Paraburkholderia</taxon>
    </lineage>
</organism>
<evidence type="ECO:0000313" key="3">
    <source>
        <dbReference type="EMBL" id="TDY48279.1"/>
    </source>
</evidence>